<organism evidence="1 2">
    <name type="scientific">Trypanosoma theileri</name>
    <dbReference type="NCBI Taxonomy" id="67003"/>
    <lineage>
        <taxon>Eukaryota</taxon>
        <taxon>Discoba</taxon>
        <taxon>Euglenozoa</taxon>
        <taxon>Kinetoplastea</taxon>
        <taxon>Metakinetoplastina</taxon>
        <taxon>Trypanosomatida</taxon>
        <taxon>Trypanosomatidae</taxon>
        <taxon>Trypanosoma</taxon>
    </lineage>
</organism>
<keyword evidence="2" id="KW-1185">Reference proteome</keyword>
<evidence type="ECO:0000313" key="2">
    <source>
        <dbReference type="Proteomes" id="UP000192257"/>
    </source>
</evidence>
<dbReference type="Proteomes" id="UP000192257">
    <property type="component" value="Unassembled WGS sequence"/>
</dbReference>
<dbReference type="RefSeq" id="XP_028880204.1">
    <property type="nucleotide sequence ID" value="XM_029028501.1"/>
</dbReference>
<reference evidence="1 2" key="1">
    <citation type="submission" date="2017-03" db="EMBL/GenBank/DDBJ databases">
        <title>An alternative strategy for trypanosome survival in the mammalian bloodstream revealed through genome and transcriptome analysis of the ubiquitous bovine parasite Trypanosoma (Megatrypanum) theileri.</title>
        <authorList>
            <person name="Kelly S."/>
            <person name="Ivens A."/>
            <person name="Mott A."/>
            <person name="O'Neill E."/>
            <person name="Emms D."/>
            <person name="Macleod O."/>
            <person name="Voorheis P."/>
            <person name="Matthews J."/>
            <person name="Matthews K."/>
            <person name="Carrington M."/>
        </authorList>
    </citation>
    <scope>NUCLEOTIDE SEQUENCE [LARGE SCALE GENOMIC DNA]</scope>
    <source>
        <strain evidence="1">Edinburgh</strain>
    </source>
</reference>
<protein>
    <submittedName>
        <fullName evidence="1">Uncharacterized protein</fullName>
    </submittedName>
</protein>
<dbReference type="VEuPathDB" id="TriTrypDB:TM35_000301780"/>
<comment type="caution">
    <text evidence="1">The sequence shown here is derived from an EMBL/GenBank/DDBJ whole genome shotgun (WGS) entry which is preliminary data.</text>
</comment>
<dbReference type="EMBL" id="NBCO01000030">
    <property type="protein sequence ID" value="ORC86138.1"/>
    <property type="molecule type" value="Genomic_DNA"/>
</dbReference>
<proteinExistence type="predicted"/>
<gene>
    <name evidence="1" type="ORF">TM35_000301780</name>
</gene>
<dbReference type="AlphaFoldDB" id="A0A1X0NNR6"/>
<accession>A0A1X0NNR6</accession>
<evidence type="ECO:0000313" key="1">
    <source>
        <dbReference type="EMBL" id="ORC86138.1"/>
    </source>
</evidence>
<sequence>MEFSAVEEEGDYMGEKLLVSTRRCDKLVARLGLWGRVLLLSLLRVMDKKKEKGKTRQRASSIARVDWLPGFILFFPHPHSSFSLKFKAPEHDISGLQVQRLGT</sequence>
<name>A0A1X0NNR6_9TRYP</name>
<dbReference type="GeneID" id="39988281"/>